<dbReference type="Gene3D" id="1.20.120.910">
    <property type="entry name" value="DksA, coiled-coil domain"/>
    <property type="match status" value="1"/>
</dbReference>
<proteinExistence type="predicted"/>
<evidence type="ECO:0000256" key="4">
    <source>
        <dbReference type="PROSITE-ProRule" id="PRU00510"/>
    </source>
</evidence>
<dbReference type="InterPro" id="IPR000962">
    <property type="entry name" value="Znf_DskA_TraR"/>
</dbReference>
<dbReference type="SUPFAM" id="SSF57716">
    <property type="entry name" value="Glucocorticoid receptor-like (DNA-binding domain)"/>
    <property type="match status" value="1"/>
</dbReference>
<dbReference type="GO" id="GO:0008270">
    <property type="term" value="F:zinc ion binding"/>
    <property type="evidence" value="ECO:0007669"/>
    <property type="project" value="UniProtKB-KW"/>
</dbReference>
<evidence type="ECO:0000256" key="1">
    <source>
        <dbReference type="ARBA" id="ARBA00022723"/>
    </source>
</evidence>
<evidence type="ECO:0000256" key="3">
    <source>
        <dbReference type="ARBA" id="ARBA00022833"/>
    </source>
</evidence>
<keyword evidence="2" id="KW-0863">Zinc-finger</keyword>
<accession>A0A726YFI2</accession>
<dbReference type="PANTHER" id="PTHR38777:SF1">
    <property type="entry name" value="DNAK SUPPRESSOR PROTEIN"/>
    <property type="match status" value="1"/>
</dbReference>
<dbReference type="GO" id="GO:1900378">
    <property type="term" value="P:positive regulation of secondary metabolite biosynthetic process"/>
    <property type="evidence" value="ECO:0007669"/>
    <property type="project" value="TreeGrafter"/>
</dbReference>
<feature type="zinc finger region" description="dksA C4-type" evidence="4">
    <location>
        <begin position="40"/>
        <end position="64"/>
    </location>
</feature>
<dbReference type="AlphaFoldDB" id="A0A726YFI2"/>
<dbReference type="Pfam" id="PF01258">
    <property type="entry name" value="zf-dskA_traR"/>
    <property type="match status" value="1"/>
</dbReference>
<gene>
    <name evidence="6" type="ORF">G3V02_000920</name>
</gene>
<reference evidence="6" key="1">
    <citation type="journal article" date="2018" name="Genome Biol.">
        <title>SKESA: strategic k-mer extension for scrupulous assemblies.</title>
        <authorList>
            <person name="Souvorov A."/>
            <person name="Agarwala R."/>
            <person name="Lipman D.J."/>
        </authorList>
    </citation>
    <scope>NUCLEOTIDE SEQUENCE</scope>
    <source>
        <strain evidence="6">BCW_2640</strain>
    </source>
</reference>
<reference evidence="6" key="2">
    <citation type="submission" date="2018-07" db="EMBL/GenBank/DDBJ databases">
        <authorList>
            <consortium name="NCBI Pathogen Detection Project"/>
        </authorList>
    </citation>
    <scope>NUCLEOTIDE SEQUENCE</scope>
    <source>
        <strain evidence="6">BCW_2640</strain>
    </source>
</reference>
<sequence length="64" mass="7086">MNTDTDDAMAQAELQIHTDSRIAEIRASLRAQGHVSRHHCRDCGEEIPEKRRLSIPGVSLCVGC</sequence>
<dbReference type="EMBL" id="DAARBX010000003">
    <property type="protein sequence ID" value="HAE1792260.1"/>
    <property type="molecule type" value="Genomic_DNA"/>
</dbReference>
<feature type="domain" description="Zinc finger DksA/TraR C4-type" evidence="5">
    <location>
        <begin position="38"/>
        <end position="64"/>
    </location>
</feature>
<evidence type="ECO:0000259" key="5">
    <source>
        <dbReference type="Pfam" id="PF01258"/>
    </source>
</evidence>
<protein>
    <recommendedName>
        <fullName evidence="5">Zinc finger DksA/TraR C4-type domain-containing protein</fullName>
    </recommendedName>
</protein>
<dbReference type="PANTHER" id="PTHR38777">
    <property type="entry name" value="FELS-2 PROPHAGE PROTEIN"/>
    <property type="match status" value="1"/>
</dbReference>
<evidence type="ECO:0000313" key="6">
    <source>
        <dbReference type="EMBL" id="HAE1792260.1"/>
    </source>
</evidence>
<evidence type="ECO:0000256" key="2">
    <source>
        <dbReference type="ARBA" id="ARBA00022771"/>
    </source>
</evidence>
<organism evidence="6">
    <name type="scientific">Salmonella enterica subsp. enterica serovar Ank</name>
    <dbReference type="NCBI Taxonomy" id="1173578"/>
    <lineage>
        <taxon>Bacteria</taxon>
        <taxon>Pseudomonadati</taxon>
        <taxon>Pseudomonadota</taxon>
        <taxon>Gammaproteobacteria</taxon>
        <taxon>Enterobacterales</taxon>
        <taxon>Enterobacteriaceae</taxon>
        <taxon>Salmonella</taxon>
    </lineage>
</organism>
<keyword evidence="1" id="KW-0479">Metal-binding</keyword>
<dbReference type="PROSITE" id="PS51128">
    <property type="entry name" value="ZF_DKSA_2"/>
    <property type="match status" value="1"/>
</dbReference>
<name>A0A726YFI2_SALET</name>
<comment type="caution">
    <text evidence="6">The sequence shown here is derived from an EMBL/GenBank/DDBJ whole genome shotgun (WGS) entry which is preliminary data.</text>
</comment>
<keyword evidence="3" id="KW-0862">Zinc</keyword>